<accession>A0ABS4J6S4</accession>
<keyword evidence="8" id="KW-0863">Zinc-finger</keyword>
<dbReference type="EMBL" id="JAGGLB010000035">
    <property type="protein sequence ID" value="MBP1995532.1"/>
    <property type="molecule type" value="Genomic_DNA"/>
</dbReference>
<evidence type="ECO:0000256" key="4">
    <source>
        <dbReference type="ARBA" id="ARBA00022737"/>
    </source>
</evidence>
<organism evidence="18 19">
    <name type="scientific">Paenibacillus eucommiae</name>
    <dbReference type="NCBI Taxonomy" id="1355755"/>
    <lineage>
        <taxon>Bacteria</taxon>
        <taxon>Bacillati</taxon>
        <taxon>Bacillota</taxon>
        <taxon>Bacilli</taxon>
        <taxon>Bacillales</taxon>
        <taxon>Paenibacillaceae</taxon>
        <taxon>Paenibacillus</taxon>
    </lineage>
</organism>
<evidence type="ECO:0000256" key="16">
    <source>
        <dbReference type="ARBA" id="ARBA00042156"/>
    </source>
</evidence>
<evidence type="ECO:0000313" key="19">
    <source>
        <dbReference type="Proteomes" id="UP001519287"/>
    </source>
</evidence>
<keyword evidence="4" id="KW-0677">Repeat</keyword>
<dbReference type="PANTHER" id="PTHR43152:SF3">
    <property type="entry name" value="UVRABC SYSTEM PROTEIN A"/>
    <property type="match status" value="1"/>
</dbReference>
<keyword evidence="13" id="KW-0234">DNA repair</keyword>
<dbReference type="PROSITE" id="PS50893">
    <property type="entry name" value="ABC_TRANSPORTER_2"/>
    <property type="match status" value="1"/>
</dbReference>
<name>A0ABS4J6S4_9BACL</name>
<dbReference type="InterPro" id="IPR003439">
    <property type="entry name" value="ABC_transporter-like_ATP-bd"/>
</dbReference>
<evidence type="ECO:0000256" key="11">
    <source>
        <dbReference type="ARBA" id="ARBA00022881"/>
    </source>
</evidence>
<keyword evidence="10" id="KW-0067">ATP-binding</keyword>
<dbReference type="SMART" id="SM00382">
    <property type="entry name" value="AAA"/>
    <property type="match status" value="2"/>
</dbReference>
<sequence>MNNKIVITGARENNLKNITLEIPKHKLVVLTGPSGSGKSTLALDTLQRECQRQYMESMGMVSDAVGRPKVDAIVGLSPSISVGQHVTNRNPRSTVGTVTDIHTYLRVIYEKLGERPCPHCGTTLAPSYDHGANLLASGSEEELPVDQQFFDCRACRHRLEKLTRRHFSYNTPDGACECCGGLGHTISLNLDAVFDEGRSLREGCVTFWYESLIAYQTSILSAAARHYGLGFDPDLPLRDWTPALRDLLYYGVESDSFKSHFPEQKPPKTVTQGKFEGVVTGIWRRYKEKDGQPGEAAMFREQTCGDCGGLRLKAEILAVKVGGASIAEIGSWPLDDALNWMKQLKAELSPDSLSLTESLLHDMIVRLNRIVDVGLSYLSLNRQTVTLSGGEAQRLRLASILGSGLTGVLYILDEPTAGLHPRDTAGLIKVLKQLRDLENTVLVIEHEVEMMRAADHVIDMGPGAGSFGGRVVGEGSLAELAEFPESVTGSYLREASLQYAKPVKRRKGNGNVLTIHDAYERNLKHITASFPLGCLISVTGVSGSGKSTLLFDLLAAGGTDNQHRHGCERITGLGAIDTMITVDQSPVGRMSRSNVATYTDVFTLIRNLYAGLPEAKRSGLTSKHFSFNTPGGRCENCQGLGVVSMDMYFIANLEVRCPACRGRRFKDEILAVSYKGSTISDLLDMTVQTSQPLLQDNPKIAEAITLLCEVGLGYLQWGQSLSTLSGGEGQRIKLAKELGRKSRNHTLYLLDEPTTGLHPADVKQLLVLLNKLVDAGNTIITVEHNLDVVRASDWVIDMGPEGGEAGGEIVAEGTPETVALVEASYTGQYLKEVLAIPVAK</sequence>
<evidence type="ECO:0000256" key="1">
    <source>
        <dbReference type="ARBA" id="ARBA00004496"/>
    </source>
</evidence>
<comment type="similarity">
    <text evidence="14">Belongs to the ABC transporter superfamily. UvrA family.</text>
</comment>
<evidence type="ECO:0000256" key="12">
    <source>
        <dbReference type="ARBA" id="ARBA00023125"/>
    </source>
</evidence>
<dbReference type="InterPro" id="IPR003593">
    <property type="entry name" value="AAA+_ATPase"/>
</dbReference>
<keyword evidence="3" id="KW-0479">Metal-binding</keyword>
<evidence type="ECO:0000256" key="2">
    <source>
        <dbReference type="ARBA" id="ARBA00022490"/>
    </source>
</evidence>
<dbReference type="PANTHER" id="PTHR43152">
    <property type="entry name" value="UVRABC SYSTEM PROTEIN A"/>
    <property type="match status" value="1"/>
</dbReference>
<evidence type="ECO:0000256" key="13">
    <source>
        <dbReference type="ARBA" id="ARBA00023204"/>
    </source>
</evidence>
<evidence type="ECO:0000256" key="15">
    <source>
        <dbReference type="ARBA" id="ARBA00039316"/>
    </source>
</evidence>
<dbReference type="InterPro" id="IPR017871">
    <property type="entry name" value="ABC_transporter-like_CS"/>
</dbReference>
<keyword evidence="7" id="KW-0228">DNA excision</keyword>
<keyword evidence="11" id="KW-0267">Excision nuclease</keyword>
<dbReference type="NCBIfam" id="TIGR00630">
    <property type="entry name" value="uvra"/>
    <property type="match status" value="1"/>
</dbReference>
<evidence type="ECO:0000256" key="14">
    <source>
        <dbReference type="ARBA" id="ARBA00038000"/>
    </source>
</evidence>
<keyword evidence="2" id="KW-0963">Cytoplasm</keyword>
<protein>
    <recommendedName>
        <fullName evidence="15">UvrABC system protein A</fullName>
    </recommendedName>
    <alternativeName>
        <fullName evidence="16">Excinuclease ABC subunit A</fullName>
    </alternativeName>
</protein>
<dbReference type="Gene3D" id="3.40.50.300">
    <property type="entry name" value="P-loop containing nucleotide triphosphate hydrolases"/>
    <property type="match status" value="2"/>
</dbReference>
<comment type="caution">
    <text evidence="18">The sequence shown here is derived from an EMBL/GenBank/DDBJ whole genome shotgun (WGS) entry which is preliminary data.</text>
</comment>
<dbReference type="Pfam" id="PF17755">
    <property type="entry name" value="UvrA_DNA-bind"/>
    <property type="match status" value="1"/>
</dbReference>
<proteinExistence type="inferred from homology"/>
<dbReference type="Gene3D" id="1.20.1580.10">
    <property type="entry name" value="ABC transporter ATPase like domain"/>
    <property type="match status" value="2"/>
</dbReference>
<dbReference type="SUPFAM" id="SSF52540">
    <property type="entry name" value="P-loop containing nucleoside triphosphate hydrolases"/>
    <property type="match status" value="2"/>
</dbReference>
<keyword evidence="6" id="KW-0227">DNA damage</keyword>
<keyword evidence="9" id="KW-0862">Zinc</keyword>
<dbReference type="InterPro" id="IPR027417">
    <property type="entry name" value="P-loop_NTPase"/>
</dbReference>
<dbReference type="PROSITE" id="PS00211">
    <property type="entry name" value="ABC_TRANSPORTER_1"/>
    <property type="match status" value="1"/>
</dbReference>
<dbReference type="RefSeq" id="WP_209977325.1">
    <property type="nucleotide sequence ID" value="NZ_JAGGLB010000035.1"/>
</dbReference>
<evidence type="ECO:0000256" key="8">
    <source>
        <dbReference type="ARBA" id="ARBA00022771"/>
    </source>
</evidence>
<keyword evidence="12" id="KW-0238">DNA-binding</keyword>
<dbReference type="InterPro" id="IPR041552">
    <property type="entry name" value="UvrA_DNA-bd"/>
</dbReference>
<keyword evidence="19" id="KW-1185">Reference proteome</keyword>
<dbReference type="InterPro" id="IPR004602">
    <property type="entry name" value="UvrA"/>
</dbReference>
<evidence type="ECO:0000256" key="10">
    <source>
        <dbReference type="ARBA" id="ARBA00022840"/>
    </source>
</evidence>
<reference evidence="18 19" key="1">
    <citation type="submission" date="2021-03" db="EMBL/GenBank/DDBJ databases">
        <title>Genomic Encyclopedia of Type Strains, Phase IV (KMG-IV): sequencing the most valuable type-strain genomes for metagenomic binning, comparative biology and taxonomic classification.</title>
        <authorList>
            <person name="Goeker M."/>
        </authorList>
    </citation>
    <scope>NUCLEOTIDE SEQUENCE [LARGE SCALE GENOMIC DNA]</scope>
    <source>
        <strain evidence="18 19">DSM 26048</strain>
    </source>
</reference>
<dbReference type="Gene3D" id="1.10.8.280">
    <property type="entry name" value="ABC transporter ATPase domain-like"/>
    <property type="match status" value="1"/>
</dbReference>
<evidence type="ECO:0000256" key="3">
    <source>
        <dbReference type="ARBA" id="ARBA00022723"/>
    </source>
</evidence>
<evidence type="ECO:0000313" key="18">
    <source>
        <dbReference type="EMBL" id="MBP1995532.1"/>
    </source>
</evidence>
<keyword evidence="5" id="KW-0547">Nucleotide-binding</keyword>
<dbReference type="Proteomes" id="UP001519287">
    <property type="component" value="Unassembled WGS sequence"/>
</dbReference>
<evidence type="ECO:0000259" key="17">
    <source>
        <dbReference type="PROSITE" id="PS50893"/>
    </source>
</evidence>
<gene>
    <name evidence="18" type="ORF">J2Z66_007174</name>
</gene>
<comment type="subcellular location">
    <subcellularLocation>
        <location evidence="1">Cytoplasm</location>
    </subcellularLocation>
</comment>
<evidence type="ECO:0000256" key="9">
    <source>
        <dbReference type="ARBA" id="ARBA00022833"/>
    </source>
</evidence>
<evidence type="ECO:0000256" key="6">
    <source>
        <dbReference type="ARBA" id="ARBA00022763"/>
    </source>
</evidence>
<feature type="domain" description="ABC transporter" evidence="17">
    <location>
        <begin position="492"/>
        <end position="831"/>
    </location>
</feature>
<evidence type="ECO:0000256" key="5">
    <source>
        <dbReference type="ARBA" id="ARBA00022741"/>
    </source>
</evidence>
<evidence type="ECO:0000256" key="7">
    <source>
        <dbReference type="ARBA" id="ARBA00022769"/>
    </source>
</evidence>